<dbReference type="Proteomes" id="UP000596938">
    <property type="component" value="Unassembled WGS sequence"/>
</dbReference>
<dbReference type="PANTHER" id="PTHR11614">
    <property type="entry name" value="PHOSPHOLIPASE-RELATED"/>
    <property type="match status" value="1"/>
</dbReference>
<proteinExistence type="predicted"/>
<dbReference type="EMBL" id="BMKU01000002">
    <property type="protein sequence ID" value="GGG88012.1"/>
    <property type="molecule type" value="Genomic_DNA"/>
</dbReference>
<dbReference type="InterPro" id="IPR051044">
    <property type="entry name" value="MAG_DAG_Lipase"/>
</dbReference>
<evidence type="ECO:0000313" key="2">
    <source>
        <dbReference type="EMBL" id="GGG88012.1"/>
    </source>
</evidence>
<dbReference type="SUPFAM" id="SSF53474">
    <property type="entry name" value="alpha/beta-Hydrolases"/>
    <property type="match status" value="1"/>
</dbReference>
<feature type="domain" description="Serine aminopeptidase S33" evidence="1">
    <location>
        <begin position="46"/>
        <end position="167"/>
    </location>
</feature>
<accession>A0ABQ1XDQ3</accession>
<keyword evidence="3" id="KW-1185">Reference proteome</keyword>
<organism evidence="2 3">
    <name type="scientific">Pseudarthrobacter polychromogenes</name>
    <dbReference type="NCBI Taxonomy" id="1676"/>
    <lineage>
        <taxon>Bacteria</taxon>
        <taxon>Bacillati</taxon>
        <taxon>Actinomycetota</taxon>
        <taxon>Actinomycetes</taxon>
        <taxon>Micrococcales</taxon>
        <taxon>Micrococcaceae</taxon>
        <taxon>Pseudarthrobacter</taxon>
    </lineage>
</organism>
<dbReference type="InterPro" id="IPR029058">
    <property type="entry name" value="AB_hydrolase_fold"/>
</dbReference>
<gene>
    <name evidence="2" type="ORF">GCM10011577_07730</name>
</gene>
<name>A0ABQ1XDQ3_9MICC</name>
<evidence type="ECO:0000259" key="1">
    <source>
        <dbReference type="Pfam" id="PF12146"/>
    </source>
</evidence>
<comment type="caution">
    <text evidence="2">The sequence shown here is derived from an EMBL/GenBank/DDBJ whole genome shotgun (WGS) entry which is preliminary data.</text>
</comment>
<dbReference type="InterPro" id="IPR022742">
    <property type="entry name" value="Hydrolase_4"/>
</dbReference>
<reference evidence="3" key="1">
    <citation type="journal article" date="2019" name="Int. J. Syst. Evol. Microbiol.">
        <title>The Global Catalogue of Microorganisms (GCM) 10K type strain sequencing project: providing services to taxonomists for standard genome sequencing and annotation.</title>
        <authorList>
            <consortium name="The Broad Institute Genomics Platform"/>
            <consortium name="The Broad Institute Genome Sequencing Center for Infectious Disease"/>
            <person name="Wu L."/>
            <person name="Ma J."/>
        </authorList>
    </citation>
    <scope>NUCLEOTIDE SEQUENCE [LARGE SCALE GENOMIC DNA]</scope>
    <source>
        <strain evidence="3">CGMCC 1.1927</strain>
    </source>
</reference>
<dbReference type="Gene3D" id="3.40.50.1820">
    <property type="entry name" value="alpha/beta hydrolase"/>
    <property type="match status" value="1"/>
</dbReference>
<dbReference type="Pfam" id="PF12146">
    <property type="entry name" value="Hydrolase_4"/>
    <property type="match status" value="1"/>
</dbReference>
<dbReference type="RefSeq" id="WP_188809172.1">
    <property type="nucleotide sequence ID" value="NZ_BAAAWV010000001.1"/>
</dbReference>
<evidence type="ECO:0000313" key="3">
    <source>
        <dbReference type="Proteomes" id="UP000596938"/>
    </source>
</evidence>
<sequence length="269" mass="28464">MGPQPFVPNERGRRVPLRKVTFEGSTGETLSGIIDIPEGPVKGWGVFSHGFTLGKDSPSASRMCKALADSGVGMLRFDNLGLGGSAGEWSAGSFSHKVADTVKAAEFMRAEGKQISLLVGHSFGGAAVLAAAREIPELDAVATVGAPFSPKHVAHVFDAALDKILSEGSAEVDLGGKRVEIRKHFVEDLENADLTDCIKQLQKPLMVLHSPTDNTVGIENASTIFQAARHPRNFVSLEGSDHLLTGKGQAARAARIIAAWADQYLDAGQ</sequence>
<protein>
    <submittedName>
        <fullName evidence="2">Osmotically inducible protein OsmC</fullName>
    </submittedName>
</protein>